<dbReference type="AlphaFoldDB" id="A0A1R3GLK5"/>
<comment type="caution">
    <text evidence="1">The sequence shown here is derived from an EMBL/GenBank/DDBJ whole genome shotgun (WGS) entry which is preliminary data.</text>
</comment>
<dbReference type="Proteomes" id="UP000187203">
    <property type="component" value="Unassembled WGS sequence"/>
</dbReference>
<keyword evidence="2" id="KW-1185">Reference proteome</keyword>
<evidence type="ECO:0000313" key="2">
    <source>
        <dbReference type="Proteomes" id="UP000187203"/>
    </source>
</evidence>
<name>A0A1R3GLK5_9ROSI</name>
<protein>
    <submittedName>
        <fullName evidence="1">Uncharacterized protein</fullName>
    </submittedName>
</protein>
<sequence length="70" mass="8134">MDQWNNLLRLLKVFTPCSNLSDKAVWRFTPTGDYSAVSFCKAFYGSSRDEHRHWNLVWSGLAPPKVEIFV</sequence>
<accession>A0A1R3GLK5</accession>
<organism evidence="1 2">
    <name type="scientific">Corchorus olitorius</name>
    <dbReference type="NCBI Taxonomy" id="93759"/>
    <lineage>
        <taxon>Eukaryota</taxon>
        <taxon>Viridiplantae</taxon>
        <taxon>Streptophyta</taxon>
        <taxon>Embryophyta</taxon>
        <taxon>Tracheophyta</taxon>
        <taxon>Spermatophyta</taxon>
        <taxon>Magnoliopsida</taxon>
        <taxon>eudicotyledons</taxon>
        <taxon>Gunneridae</taxon>
        <taxon>Pentapetalae</taxon>
        <taxon>rosids</taxon>
        <taxon>malvids</taxon>
        <taxon>Malvales</taxon>
        <taxon>Malvaceae</taxon>
        <taxon>Grewioideae</taxon>
        <taxon>Apeibeae</taxon>
        <taxon>Corchorus</taxon>
    </lineage>
</organism>
<proteinExistence type="predicted"/>
<gene>
    <name evidence="1" type="ORF">COLO4_34345</name>
</gene>
<dbReference type="EMBL" id="AWUE01022291">
    <property type="protein sequence ID" value="OMO58900.1"/>
    <property type="molecule type" value="Genomic_DNA"/>
</dbReference>
<evidence type="ECO:0000313" key="1">
    <source>
        <dbReference type="EMBL" id="OMO58900.1"/>
    </source>
</evidence>
<reference evidence="2" key="1">
    <citation type="submission" date="2013-09" db="EMBL/GenBank/DDBJ databases">
        <title>Corchorus olitorius genome sequencing.</title>
        <authorList>
            <person name="Alam M."/>
            <person name="Haque M.S."/>
            <person name="Islam M.S."/>
            <person name="Emdad E.M."/>
            <person name="Islam M.M."/>
            <person name="Ahmed B."/>
            <person name="Halim A."/>
            <person name="Hossen Q.M.M."/>
            <person name="Hossain M.Z."/>
            <person name="Ahmed R."/>
            <person name="Khan M.M."/>
            <person name="Islam R."/>
            <person name="Rashid M.M."/>
            <person name="Khan S.A."/>
            <person name="Rahman M.S."/>
            <person name="Alam M."/>
            <person name="Yahiya A.S."/>
            <person name="Khan M.S."/>
            <person name="Azam M.S."/>
            <person name="Haque T."/>
            <person name="Lashkar M.Z.H."/>
            <person name="Akhand A.I."/>
            <person name="Morshed G."/>
            <person name="Roy S."/>
            <person name="Uddin K.S."/>
            <person name="Rabeya T."/>
            <person name="Hossain A.S."/>
            <person name="Chowdhury A."/>
            <person name="Snigdha A.R."/>
            <person name="Mortoza M.S."/>
            <person name="Matin S.A."/>
            <person name="Hoque S.M.E."/>
            <person name="Islam M.K."/>
            <person name="Roy D.K."/>
            <person name="Haider R."/>
            <person name="Moosa M.M."/>
            <person name="Elias S.M."/>
            <person name="Hasan A.M."/>
            <person name="Jahan S."/>
            <person name="Shafiuddin M."/>
            <person name="Mahmood N."/>
            <person name="Shommy N.S."/>
        </authorList>
    </citation>
    <scope>NUCLEOTIDE SEQUENCE [LARGE SCALE GENOMIC DNA]</scope>
    <source>
        <strain evidence="2">cv. O-4</strain>
    </source>
</reference>